<dbReference type="Proteomes" id="UP001302126">
    <property type="component" value="Unassembled WGS sequence"/>
</dbReference>
<gene>
    <name evidence="3" type="ORF">QBC35DRAFT_382177</name>
</gene>
<feature type="compositionally biased region" description="Basic and acidic residues" evidence="1">
    <location>
        <begin position="840"/>
        <end position="850"/>
    </location>
</feature>
<feature type="compositionally biased region" description="Polar residues" evidence="1">
    <location>
        <begin position="702"/>
        <end position="720"/>
    </location>
</feature>
<feature type="region of interest" description="Disordered" evidence="1">
    <location>
        <begin position="792"/>
        <end position="850"/>
    </location>
</feature>
<dbReference type="AlphaFoldDB" id="A0AAN7AJS5"/>
<reference evidence="3" key="2">
    <citation type="submission" date="2023-05" db="EMBL/GenBank/DDBJ databases">
        <authorList>
            <consortium name="Lawrence Berkeley National Laboratory"/>
            <person name="Steindorff A."/>
            <person name="Hensen N."/>
            <person name="Bonometti L."/>
            <person name="Westerberg I."/>
            <person name="Brannstrom I.O."/>
            <person name="Guillou S."/>
            <person name="Cros-Aarteil S."/>
            <person name="Calhoun S."/>
            <person name="Haridas S."/>
            <person name="Kuo A."/>
            <person name="Mondo S."/>
            <person name="Pangilinan J."/>
            <person name="Riley R."/>
            <person name="Labutti K."/>
            <person name="Andreopoulos B."/>
            <person name="Lipzen A."/>
            <person name="Chen C."/>
            <person name="Yanf M."/>
            <person name="Daum C."/>
            <person name="Ng V."/>
            <person name="Clum A."/>
            <person name="Ohm R."/>
            <person name="Martin F."/>
            <person name="Silar P."/>
            <person name="Natvig D."/>
            <person name="Lalanne C."/>
            <person name="Gautier V."/>
            <person name="Ament-Velasquez S.L."/>
            <person name="Kruys A."/>
            <person name="Hutchinson M.I."/>
            <person name="Powell A.J."/>
            <person name="Barry K."/>
            <person name="Miller A.N."/>
            <person name="Grigoriev I.V."/>
            <person name="Debuchy R."/>
            <person name="Gladieux P."/>
            <person name="Thoren M.H."/>
            <person name="Johannesson H."/>
        </authorList>
    </citation>
    <scope>NUCLEOTIDE SEQUENCE</scope>
    <source>
        <strain evidence="3">PSN309</strain>
    </source>
</reference>
<dbReference type="PANTHER" id="PTHR39601:SF1">
    <property type="entry name" value="CHORIOGENIN HMINOR"/>
    <property type="match status" value="1"/>
</dbReference>
<sequence>MDQTLSVGTSIKRWDGAEYSCMAWDGLKRDAELWSRDGNCLVYLHERGERQEGPSFKVNLDVLLAAKCHPLVAKFAIRHVPDWSTSDVEEAVVDDLVGDTRQHEVVELYIPSPPASTRVEARSYHLAIRNLFAWVFRRPVVGENLGTALISLLHSLKEFRCPDEDSMVSILGYMDEESYLDMPNRPYHALAMLHFAEHFQLRDLYMDAMCHCVGMSGQLSSIPEYQVINSATRKIIRHTRLEMNNKLRNAGQMLRNFLENDLPESQIRLTSGQRSHLKHFRTFLTAFFTKRLGRYPPTSADPPGLVFERDVYTTMRDDLDALYHYLADTTFTTQILPTLEQIQAGGPVLQIIHGFDQRNKYPSLLHPLPLIPEAIPKSPTRLISWLTRGDKPKPDQRLVSNAALIKATNKQKHIASNELVAAYRKFEEDSVFFPHRMERNEKLSHADMRTARWTVIYCLDQVLRDCAQCPPECRNMTDVKYNIAIKSENITPPWAHMEDFLSLTDVCPPVSSPGTPQNPAVQRQARLSVEFKPPVSGRTPLAPALALQKTTPPAEDLLSQSSTLAAKFNLKLDTGSSIRKCRTPSISPRTSLTGARPYINRTPSPASGIQLAVGTFGKCKLRASCHTFGTIDHYSMEDLKPLPLSVCDRPASRGSLSSSNDASETSQSKDSEASTALTAPSLNPGFDETRASDCPVADYDSDTISPLSSAPNSRPNSPTLLNDHRLGRSNPFTPPENPRTQFQSRASNEQETRAPQGDNQECQQQPQSQAMEGLKYEMKNASSYSIRTLASSVYSQESTSTVGPPPPLPKKSSRRKLPGLHPRPLRIRKMPPSVGASRGHARDHLSDGGY</sequence>
<evidence type="ECO:0000313" key="3">
    <source>
        <dbReference type="EMBL" id="KAK4188617.1"/>
    </source>
</evidence>
<dbReference type="InterPro" id="IPR058317">
    <property type="entry name" value="DUF8004"/>
</dbReference>
<proteinExistence type="predicted"/>
<feature type="compositionally biased region" description="Basic residues" evidence="1">
    <location>
        <begin position="811"/>
        <end position="829"/>
    </location>
</feature>
<organism evidence="3 4">
    <name type="scientific">Podospora australis</name>
    <dbReference type="NCBI Taxonomy" id="1536484"/>
    <lineage>
        <taxon>Eukaryota</taxon>
        <taxon>Fungi</taxon>
        <taxon>Dikarya</taxon>
        <taxon>Ascomycota</taxon>
        <taxon>Pezizomycotina</taxon>
        <taxon>Sordariomycetes</taxon>
        <taxon>Sordariomycetidae</taxon>
        <taxon>Sordariales</taxon>
        <taxon>Podosporaceae</taxon>
        <taxon>Podospora</taxon>
    </lineage>
</organism>
<feature type="domain" description="DUF8004" evidence="2">
    <location>
        <begin position="169"/>
        <end position="259"/>
    </location>
</feature>
<dbReference type="Pfam" id="PF26013">
    <property type="entry name" value="DUF8004"/>
    <property type="match status" value="1"/>
</dbReference>
<reference evidence="3" key="1">
    <citation type="journal article" date="2023" name="Mol. Phylogenet. Evol.">
        <title>Genome-scale phylogeny and comparative genomics of the fungal order Sordariales.</title>
        <authorList>
            <person name="Hensen N."/>
            <person name="Bonometti L."/>
            <person name="Westerberg I."/>
            <person name="Brannstrom I.O."/>
            <person name="Guillou S."/>
            <person name="Cros-Aarteil S."/>
            <person name="Calhoun S."/>
            <person name="Haridas S."/>
            <person name="Kuo A."/>
            <person name="Mondo S."/>
            <person name="Pangilinan J."/>
            <person name="Riley R."/>
            <person name="LaButti K."/>
            <person name="Andreopoulos B."/>
            <person name="Lipzen A."/>
            <person name="Chen C."/>
            <person name="Yan M."/>
            <person name="Daum C."/>
            <person name="Ng V."/>
            <person name="Clum A."/>
            <person name="Steindorff A."/>
            <person name="Ohm R.A."/>
            <person name="Martin F."/>
            <person name="Silar P."/>
            <person name="Natvig D.O."/>
            <person name="Lalanne C."/>
            <person name="Gautier V."/>
            <person name="Ament-Velasquez S.L."/>
            <person name="Kruys A."/>
            <person name="Hutchinson M.I."/>
            <person name="Powell A.J."/>
            <person name="Barry K."/>
            <person name="Miller A.N."/>
            <person name="Grigoriev I.V."/>
            <person name="Debuchy R."/>
            <person name="Gladieux P."/>
            <person name="Hiltunen Thoren M."/>
            <person name="Johannesson H."/>
        </authorList>
    </citation>
    <scope>NUCLEOTIDE SEQUENCE</scope>
    <source>
        <strain evidence="3">PSN309</strain>
    </source>
</reference>
<name>A0AAN7AJS5_9PEZI</name>
<evidence type="ECO:0000256" key="1">
    <source>
        <dbReference type="SAM" id="MobiDB-lite"/>
    </source>
</evidence>
<protein>
    <recommendedName>
        <fullName evidence="2">DUF8004 domain-containing protein</fullName>
    </recommendedName>
</protein>
<evidence type="ECO:0000313" key="4">
    <source>
        <dbReference type="Proteomes" id="UP001302126"/>
    </source>
</evidence>
<feature type="compositionally biased region" description="Polar residues" evidence="1">
    <location>
        <begin position="792"/>
        <end position="802"/>
    </location>
</feature>
<comment type="caution">
    <text evidence="3">The sequence shown here is derived from an EMBL/GenBank/DDBJ whole genome shotgun (WGS) entry which is preliminary data.</text>
</comment>
<feature type="region of interest" description="Disordered" evidence="1">
    <location>
        <begin position="649"/>
        <end position="769"/>
    </location>
</feature>
<keyword evidence="4" id="KW-1185">Reference proteome</keyword>
<evidence type="ECO:0000259" key="2">
    <source>
        <dbReference type="Pfam" id="PF26013"/>
    </source>
</evidence>
<dbReference type="EMBL" id="MU864386">
    <property type="protein sequence ID" value="KAK4188617.1"/>
    <property type="molecule type" value="Genomic_DNA"/>
</dbReference>
<feature type="compositionally biased region" description="Polar residues" evidence="1">
    <location>
        <begin position="654"/>
        <end position="666"/>
    </location>
</feature>
<accession>A0AAN7AJS5</accession>
<feature type="region of interest" description="Disordered" evidence="1">
    <location>
        <begin position="581"/>
        <end position="601"/>
    </location>
</feature>
<feature type="compositionally biased region" description="Polar residues" evidence="1">
    <location>
        <begin position="584"/>
        <end position="593"/>
    </location>
</feature>
<dbReference type="PANTHER" id="PTHR39601">
    <property type="entry name" value="CHORIOGENIN HMINOR"/>
    <property type="match status" value="1"/>
</dbReference>
<feature type="compositionally biased region" description="Polar residues" evidence="1">
    <location>
        <begin position="757"/>
        <end position="769"/>
    </location>
</feature>
<feature type="compositionally biased region" description="Polar residues" evidence="1">
    <location>
        <begin position="738"/>
        <end position="749"/>
    </location>
</feature>